<dbReference type="PROSITE" id="PS50830">
    <property type="entry name" value="TNASE_3"/>
    <property type="match status" value="1"/>
</dbReference>
<dbReference type="Proteomes" id="UP000288096">
    <property type="component" value="Unassembled WGS sequence"/>
</dbReference>
<evidence type="ECO:0000313" key="7">
    <source>
        <dbReference type="Proteomes" id="UP000288096"/>
    </source>
</evidence>
<dbReference type="SMART" id="SM00318">
    <property type="entry name" value="SNc"/>
    <property type="match status" value="1"/>
</dbReference>
<dbReference type="InterPro" id="IPR035437">
    <property type="entry name" value="SNase_OB-fold_sf"/>
</dbReference>
<proteinExistence type="predicted"/>
<organism evidence="6 7">
    <name type="scientific">Desulfonema ishimotonii</name>
    <dbReference type="NCBI Taxonomy" id="45657"/>
    <lineage>
        <taxon>Bacteria</taxon>
        <taxon>Pseudomonadati</taxon>
        <taxon>Thermodesulfobacteriota</taxon>
        <taxon>Desulfobacteria</taxon>
        <taxon>Desulfobacterales</taxon>
        <taxon>Desulfococcaceae</taxon>
        <taxon>Desulfonema</taxon>
    </lineage>
</organism>
<reference evidence="7" key="1">
    <citation type="submission" date="2017-11" db="EMBL/GenBank/DDBJ databases">
        <authorList>
            <person name="Watanabe M."/>
            <person name="Kojima H."/>
        </authorList>
    </citation>
    <scope>NUCLEOTIDE SEQUENCE [LARGE SCALE GENOMIC DNA]</scope>
    <source>
        <strain evidence="7">Tokyo 01</strain>
    </source>
</reference>
<name>A0A401FZN4_9BACT</name>
<keyword evidence="2" id="KW-0255">Endonuclease</keyword>
<protein>
    <recommendedName>
        <fullName evidence="5">TNase-like domain-containing protein</fullName>
    </recommendedName>
</protein>
<accession>A0A401FZN4</accession>
<sequence>MKSIVIYLFSILVAATPLSAFADTLILKNGQRIENVEVWEENGSFRCYRFGAMVGYDRADVMRVELKPVARPEANFAEPETGATEPEPTLSAAAFTVTKISDGDTFRATGHGVEIIVRIAGIDAPETGGKRKKKKAQPYGRKAKDRLEEMIMGKVVRLRGYGTGKYNRQIAEVFADGQNAGLELVRQGLAEVYSGKMSPGFDAAPYRKAEQQARQYRKGIWSLGNLYVSPAKWRKR</sequence>
<feature type="signal peptide" evidence="4">
    <location>
        <begin position="1"/>
        <end position="22"/>
    </location>
</feature>
<evidence type="ECO:0000256" key="3">
    <source>
        <dbReference type="ARBA" id="ARBA00022801"/>
    </source>
</evidence>
<dbReference type="GO" id="GO:0004519">
    <property type="term" value="F:endonuclease activity"/>
    <property type="evidence" value="ECO:0007669"/>
    <property type="project" value="UniProtKB-KW"/>
</dbReference>
<evidence type="ECO:0000259" key="5">
    <source>
        <dbReference type="PROSITE" id="PS50830"/>
    </source>
</evidence>
<dbReference type="InterPro" id="IPR016071">
    <property type="entry name" value="Staphylococal_nuclease_OB-fold"/>
</dbReference>
<dbReference type="PANTHER" id="PTHR12302">
    <property type="entry name" value="EBNA2 BINDING PROTEIN P100"/>
    <property type="match status" value="1"/>
</dbReference>
<comment type="caution">
    <text evidence="6">The sequence shown here is derived from an EMBL/GenBank/DDBJ whole genome shotgun (WGS) entry which is preliminary data.</text>
</comment>
<dbReference type="EMBL" id="BEXT01000001">
    <property type="protein sequence ID" value="GBC62393.1"/>
    <property type="molecule type" value="Genomic_DNA"/>
</dbReference>
<dbReference type="SUPFAM" id="SSF50199">
    <property type="entry name" value="Staphylococcal nuclease"/>
    <property type="match status" value="1"/>
</dbReference>
<dbReference type="OrthoDB" id="9805504at2"/>
<dbReference type="RefSeq" id="WP_124329564.1">
    <property type="nucleotide sequence ID" value="NZ_BEXT01000001.1"/>
</dbReference>
<feature type="domain" description="TNase-like" evidence="5">
    <location>
        <begin position="91"/>
        <end position="223"/>
    </location>
</feature>
<dbReference type="GO" id="GO:0016787">
    <property type="term" value="F:hydrolase activity"/>
    <property type="evidence" value="ECO:0007669"/>
    <property type="project" value="UniProtKB-KW"/>
</dbReference>
<keyword evidence="4" id="KW-0732">Signal</keyword>
<evidence type="ECO:0000256" key="1">
    <source>
        <dbReference type="ARBA" id="ARBA00022722"/>
    </source>
</evidence>
<evidence type="ECO:0000256" key="2">
    <source>
        <dbReference type="ARBA" id="ARBA00022759"/>
    </source>
</evidence>
<dbReference type="Pfam" id="PF00565">
    <property type="entry name" value="SNase"/>
    <property type="match status" value="1"/>
</dbReference>
<evidence type="ECO:0000313" key="6">
    <source>
        <dbReference type="EMBL" id="GBC62393.1"/>
    </source>
</evidence>
<reference evidence="7" key="2">
    <citation type="submission" date="2019-01" db="EMBL/GenBank/DDBJ databases">
        <title>Genome sequence of Desulfonema ishimotonii strain Tokyo 01.</title>
        <authorList>
            <person name="Fukui M."/>
        </authorList>
    </citation>
    <scope>NUCLEOTIDE SEQUENCE [LARGE SCALE GENOMIC DNA]</scope>
    <source>
        <strain evidence="7">Tokyo 01</strain>
    </source>
</reference>
<dbReference type="Gene3D" id="2.40.50.90">
    <property type="match status" value="1"/>
</dbReference>
<dbReference type="PANTHER" id="PTHR12302:SF3">
    <property type="entry name" value="SERINE_THREONINE-PROTEIN KINASE 31"/>
    <property type="match status" value="1"/>
</dbReference>
<dbReference type="AlphaFoldDB" id="A0A401FZN4"/>
<gene>
    <name evidence="6" type="ORF">DENIS_3365</name>
</gene>
<keyword evidence="1" id="KW-0540">Nuclease</keyword>
<keyword evidence="3" id="KW-0378">Hydrolase</keyword>
<evidence type="ECO:0000256" key="4">
    <source>
        <dbReference type="SAM" id="SignalP"/>
    </source>
</evidence>
<keyword evidence="7" id="KW-1185">Reference proteome</keyword>
<feature type="chain" id="PRO_5019042779" description="TNase-like domain-containing protein" evidence="4">
    <location>
        <begin position="23"/>
        <end position="236"/>
    </location>
</feature>